<dbReference type="InterPro" id="IPR051602">
    <property type="entry name" value="ACC_Biotin_Carboxylase"/>
</dbReference>
<dbReference type="Gene3D" id="3.40.50.20">
    <property type="match status" value="1"/>
</dbReference>
<dbReference type="InterPro" id="IPR011054">
    <property type="entry name" value="Rudment_hybrid_motif"/>
</dbReference>
<comment type="cofactor">
    <cofactor evidence="2">
        <name>Mg(2+)</name>
        <dbReference type="ChEBI" id="CHEBI:18420"/>
    </cofactor>
</comment>
<dbReference type="InterPro" id="IPR011764">
    <property type="entry name" value="Biotin_carboxylation_dom"/>
</dbReference>
<dbReference type="Pfam" id="PF02786">
    <property type="entry name" value="CPSase_L_D2"/>
    <property type="match status" value="1"/>
</dbReference>
<keyword evidence="7 11" id="KW-0067">ATP-binding</keyword>
<dbReference type="Gene3D" id="3.30.470.20">
    <property type="entry name" value="ATP-grasp fold, B domain"/>
    <property type="match status" value="1"/>
</dbReference>
<dbReference type="InterPro" id="IPR005481">
    <property type="entry name" value="BC-like_N"/>
</dbReference>
<dbReference type="SUPFAM" id="SSF56059">
    <property type="entry name" value="Glutathione synthetase ATP-binding domain-like"/>
    <property type="match status" value="1"/>
</dbReference>
<evidence type="ECO:0000256" key="8">
    <source>
        <dbReference type="ARBA" id="ARBA00023211"/>
    </source>
</evidence>
<dbReference type="RefSeq" id="WP_168721961.1">
    <property type="nucleotide sequence ID" value="NZ_JAAXPN010000004.1"/>
</dbReference>
<dbReference type="GO" id="GO:0004075">
    <property type="term" value="F:biotin carboxylase activity"/>
    <property type="evidence" value="ECO:0007669"/>
    <property type="project" value="UniProtKB-EC"/>
</dbReference>
<comment type="cofactor">
    <cofactor evidence="1">
        <name>Mn(2+)</name>
        <dbReference type="ChEBI" id="CHEBI:29035"/>
    </cofactor>
</comment>
<dbReference type="SMART" id="SM00878">
    <property type="entry name" value="Biotin_carb_C"/>
    <property type="match status" value="1"/>
</dbReference>
<keyword evidence="15" id="KW-1185">Reference proteome</keyword>
<evidence type="ECO:0000259" key="12">
    <source>
        <dbReference type="PROSITE" id="PS50975"/>
    </source>
</evidence>
<comment type="function">
    <text evidence="3">This protein is a component of the acetyl coenzyme A carboxylase complex; first, biotin carboxylase catalyzes the carboxylation of the carrier protein and then the transcarboxylase transfers the carboxyl group to form malonyl-CoA.</text>
</comment>
<dbReference type="FunFam" id="3.30.1490.20:FF:000018">
    <property type="entry name" value="Biotin carboxylase"/>
    <property type="match status" value="1"/>
</dbReference>
<dbReference type="PROSITE" id="PS00867">
    <property type="entry name" value="CPSASE_2"/>
    <property type="match status" value="1"/>
</dbReference>
<evidence type="ECO:0000256" key="2">
    <source>
        <dbReference type="ARBA" id="ARBA00001946"/>
    </source>
</evidence>
<dbReference type="GO" id="GO:0005524">
    <property type="term" value="F:ATP binding"/>
    <property type="evidence" value="ECO:0007669"/>
    <property type="project" value="UniProtKB-UniRule"/>
</dbReference>
<dbReference type="EC" id="6.3.4.14" evidence="4"/>
<dbReference type="AlphaFoldDB" id="A0A7X6N1K5"/>
<dbReference type="PROSITE" id="PS00866">
    <property type="entry name" value="CPSASE_1"/>
    <property type="match status" value="1"/>
</dbReference>
<evidence type="ECO:0000256" key="7">
    <source>
        <dbReference type="ARBA" id="ARBA00022840"/>
    </source>
</evidence>
<sequence>MFKKVLIANRGDIATRMVRVLREMNIASVAIYSTADADSLHVQLADEAICVGGPKPTDSYLNMKNILSAAVITGSEAIYPGYGFLSENSMFAQMVADLNLVFIGPKPETIDLMGNKANAREYMREAGIPVTPGSKGFIHDADEAKKVADEVGYPVLLKAAAGGGGKGMRFIAEANELAPKFLEAQNEAKKAFGDGAMYLEKVLTDVSHIEVQILRDNFGNAVYLPERNCSLQRNNQKVLEESPSVGVSPEKRAYLGELAVKAANALDYRGTGTLEFLRDNKGNFYFMEMNTRIQVEHPVTEMVTGLDLLKLQIEIAANEKLTLTQDDIQIKGHAIEVRLNAEQPELNFAPSAGPIDYLYLPNGGNGVRIDTDLFTGAVVQPFYDSMIGKLIASGTDRKEALTRLHRLLDEIVLGGIKSNINFQKALVQDEHVKSGAFNTKYLENSFLPQWLAEVSEHETV</sequence>
<dbReference type="InterPro" id="IPR011761">
    <property type="entry name" value="ATP-grasp"/>
</dbReference>
<dbReference type="PROSITE" id="PS50975">
    <property type="entry name" value="ATP_GRASP"/>
    <property type="match status" value="1"/>
</dbReference>
<evidence type="ECO:0000256" key="4">
    <source>
        <dbReference type="ARBA" id="ARBA00013263"/>
    </source>
</evidence>
<dbReference type="PANTHER" id="PTHR48095:SF2">
    <property type="entry name" value="BIOTIN CARBOXYLASE, CHLOROPLASTIC"/>
    <property type="match status" value="1"/>
</dbReference>
<keyword evidence="6 11" id="KW-0547">Nucleotide-binding</keyword>
<reference evidence="14 15" key="1">
    <citation type="submission" date="2020-04" db="EMBL/GenBank/DDBJ databases">
        <title>MicrobeNet Type strains.</title>
        <authorList>
            <person name="Nicholson A.C."/>
        </authorList>
    </citation>
    <scope>NUCLEOTIDE SEQUENCE [LARGE SCALE GENOMIC DNA]</scope>
    <source>
        <strain evidence="14 15">CCUG 61472</strain>
    </source>
</reference>
<evidence type="ECO:0000256" key="9">
    <source>
        <dbReference type="ARBA" id="ARBA00023267"/>
    </source>
</evidence>
<dbReference type="Proteomes" id="UP000549765">
    <property type="component" value="Unassembled WGS sequence"/>
</dbReference>
<evidence type="ECO:0000256" key="10">
    <source>
        <dbReference type="ARBA" id="ARBA00048600"/>
    </source>
</evidence>
<dbReference type="FunFam" id="3.40.50.20:FF:000010">
    <property type="entry name" value="Propionyl-CoA carboxylase subunit alpha"/>
    <property type="match status" value="1"/>
</dbReference>
<dbReference type="InterPro" id="IPR016185">
    <property type="entry name" value="PreATP-grasp_dom_sf"/>
</dbReference>
<keyword evidence="5" id="KW-0436">Ligase</keyword>
<dbReference type="Pfam" id="PF00289">
    <property type="entry name" value="Biotin_carb_N"/>
    <property type="match status" value="1"/>
</dbReference>
<accession>A0A7X6N1K5</accession>
<evidence type="ECO:0000313" key="15">
    <source>
        <dbReference type="Proteomes" id="UP000549765"/>
    </source>
</evidence>
<feature type="domain" description="Biotin carboxylation" evidence="13">
    <location>
        <begin position="1"/>
        <end position="447"/>
    </location>
</feature>
<name>A0A7X6N1K5_9LACO</name>
<dbReference type="InterPro" id="IPR005479">
    <property type="entry name" value="CPAse_ATP-bd"/>
</dbReference>
<dbReference type="SUPFAM" id="SSF51246">
    <property type="entry name" value="Rudiment single hybrid motif"/>
    <property type="match status" value="1"/>
</dbReference>
<keyword evidence="8" id="KW-0464">Manganese</keyword>
<evidence type="ECO:0000256" key="5">
    <source>
        <dbReference type="ARBA" id="ARBA00022598"/>
    </source>
</evidence>
<evidence type="ECO:0000256" key="11">
    <source>
        <dbReference type="PROSITE-ProRule" id="PRU00409"/>
    </source>
</evidence>
<evidence type="ECO:0000256" key="3">
    <source>
        <dbReference type="ARBA" id="ARBA00003761"/>
    </source>
</evidence>
<protein>
    <recommendedName>
        <fullName evidence="4">biotin carboxylase</fullName>
        <ecNumber evidence="4">6.3.4.14</ecNumber>
    </recommendedName>
</protein>
<evidence type="ECO:0000313" key="14">
    <source>
        <dbReference type="EMBL" id="NKZ24161.1"/>
    </source>
</evidence>
<keyword evidence="9" id="KW-0092">Biotin</keyword>
<comment type="caution">
    <text evidence="14">The sequence shown here is derived from an EMBL/GenBank/DDBJ whole genome shotgun (WGS) entry which is preliminary data.</text>
</comment>
<evidence type="ECO:0000259" key="13">
    <source>
        <dbReference type="PROSITE" id="PS50979"/>
    </source>
</evidence>
<dbReference type="InterPro" id="IPR013815">
    <property type="entry name" value="ATP_grasp_subdomain_1"/>
</dbReference>
<dbReference type="SUPFAM" id="SSF52440">
    <property type="entry name" value="PreATP-grasp domain"/>
    <property type="match status" value="1"/>
</dbReference>
<dbReference type="PROSITE" id="PS50979">
    <property type="entry name" value="BC"/>
    <property type="match status" value="1"/>
</dbReference>
<comment type="catalytic activity">
    <reaction evidence="10">
        <text>N(6)-biotinyl-L-lysyl-[protein] + hydrogencarbonate + ATP = N(6)-carboxybiotinyl-L-lysyl-[protein] + ADP + phosphate + H(+)</text>
        <dbReference type="Rhea" id="RHEA:13501"/>
        <dbReference type="Rhea" id="RHEA-COMP:10505"/>
        <dbReference type="Rhea" id="RHEA-COMP:10506"/>
        <dbReference type="ChEBI" id="CHEBI:15378"/>
        <dbReference type="ChEBI" id="CHEBI:17544"/>
        <dbReference type="ChEBI" id="CHEBI:30616"/>
        <dbReference type="ChEBI" id="CHEBI:43474"/>
        <dbReference type="ChEBI" id="CHEBI:83144"/>
        <dbReference type="ChEBI" id="CHEBI:83145"/>
        <dbReference type="ChEBI" id="CHEBI:456216"/>
        <dbReference type="EC" id="6.3.4.14"/>
    </reaction>
</comment>
<dbReference type="EMBL" id="JAAXPN010000004">
    <property type="protein sequence ID" value="NKZ24161.1"/>
    <property type="molecule type" value="Genomic_DNA"/>
</dbReference>
<gene>
    <name evidence="14" type="ORF">HF964_04980</name>
</gene>
<dbReference type="Gene3D" id="3.30.1490.20">
    <property type="entry name" value="ATP-grasp fold, A domain"/>
    <property type="match status" value="1"/>
</dbReference>
<dbReference type="PANTHER" id="PTHR48095">
    <property type="entry name" value="PYRUVATE CARBOXYLASE SUBUNIT A"/>
    <property type="match status" value="1"/>
</dbReference>
<dbReference type="GO" id="GO:0046872">
    <property type="term" value="F:metal ion binding"/>
    <property type="evidence" value="ECO:0007669"/>
    <property type="project" value="InterPro"/>
</dbReference>
<dbReference type="Pfam" id="PF02785">
    <property type="entry name" value="Biotin_carb_C"/>
    <property type="match status" value="1"/>
</dbReference>
<feature type="domain" description="ATP-grasp" evidence="12">
    <location>
        <begin position="120"/>
        <end position="317"/>
    </location>
</feature>
<dbReference type="InterPro" id="IPR005482">
    <property type="entry name" value="Biotin_COase_C"/>
</dbReference>
<evidence type="ECO:0000256" key="6">
    <source>
        <dbReference type="ARBA" id="ARBA00022741"/>
    </source>
</evidence>
<organism evidence="14 15">
    <name type="scientific">Periweissella fabalis</name>
    <dbReference type="NCBI Taxonomy" id="1070421"/>
    <lineage>
        <taxon>Bacteria</taxon>
        <taxon>Bacillati</taxon>
        <taxon>Bacillota</taxon>
        <taxon>Bacilli</taxon>
        <taxon>Lactobacillales</taxon>
        <taxon>Lactobacillaceae</taxon>
        <taxon>Periweissella</taxon>
    </lineage>
</organism>
<proteinExistence type="predicted"/>
<dbReference type="NCBIfam" id="NF006367">
    <property type="entry name" value="PRK08591.1"/>
    <property type="match status" value="1"/>
</dbReference>
<evidence type="ECO:0000256" key="1">
    <source>
        <dbReference type="ARBA" id="ARBA00001936"/>
    </source>
</evidence>